<keyword evidence="1" id="KW-0175">Coiled coil</keyword>
<evidence type="ECO:0000256" key="1">
    <source>
        <dbReference type="SAM" id="Coils"/>
    </source>
</evidence>
<protein>
    <submittedName>
        <fullName evidence="2">Uncharacterized protein</fullName>
    </submittedName>
</protein>
<keyword evidence="3" id="KW-1185">Reference proteome</keyword>
<proteinExistence type="predicted"/>
<evidence type="ECO:0000313" key="3">
    <source>
        <dbReference type="Proteomes" id="UP001424532"/>
    </source>
</evidence>
<dbReference type="EMBL" id="JBDLYL010000006">
    <property type="protein sequence ID" value="MEN8639591.1"/>
    <property type="molecule type" value="Genomic_DNA"/>
</dbReference>
<sequence length="204" mass="22087">MELIYTTQRDGFEQGRTYRNPRHFDQVEPGVESVVVIGDWPKVVDAYKAAGTDVSVIELAAQKASGGGGRDEAYHAEINGIREDLKAVTAITESFASQSLERPEGELGETAGRLFQVLDAVNAGIAGLQRERDGEVQKVASLEQEMANLQKQNADLLKQIESLKAASVDPEVEALKAKLDAAGVTYRANASKESLQKLVDDLSK</sequence>
<feature type="coiled-coil region" evidence="1">
    <location>
        <begin position="125"/>
        <end position="166"/>
    </location>
</feature>
<dbReference type="Gene3D" id="1.10.720.30">
    <property type="entry name" value="SAP domain"/>
    <property type="match status" value="1"/>
</dbReference>
<dbReference type="Proteomes" id="UP001424532">
    <property type="component" value="Unassembled WGS sequence"/>
</dbReference>
<reference evidence="2 3" key="1">
    <citation type="submission" date="2024-05" db="EMBL/GenBank/DDBJ databases">
        <title>Sequence of Lycoming College course isolates.</title>
        <authorList>
            <person name="Reigle C.A."/>
            <person name="Newman J.D."/>
        </authorList>
    </citation>
    <scope>NUCLEOTIDE SEQUENCE [LARGE SCALE GENOMIC DNA]</scope>
    <source>
        <strain evidence="2 3">CAR-09</strain>
    </source>
</reference>
<organism evidence="2 3">
    <name type="scientific">Pseudomonas sichuanensis</name>
    <dbReference type="NCBI Taxonomy" id="2213015"/>
    <lineage>
        <taxon>Bacteria</taxon>
        <taxon>Pseudomonadati</taxon>
        <taxon>Pseudomonadota</taxon>
        <taxon>Gammaproteobacteria</taxon>
        <taxon>Pseudomonadales</taxon>
        <taxon>Pseudomonadaceae</taxon>
        <taxon>Pseudomonas</taxon>
    </lineage>
</organism>
<comment type="caution">
    <text evidence="2">The sequence shown here is derived from an EMBL/GenBank/DDBJ whole genome shotgun (WGS) entry which is preliminary data.</text>
</comment>
<gene>
    <name evidence="2" type="ORF">ABFE88_08015</name>
</gene>
<dbReference type="InterPro" id="IPR036361">
    <property type="entry name" value="SAP_dom_sf"/>
</dbReference>
<dbReference type="RefSeq" id="WP_347149545.1">
    <property type="nucleotide sequence ID" value="NZ_JBDLYL010000006.1"/>
</dbReference>
<accession>A0ABV0DGG2</accession>
<evidence type="ECO:0000313" key="2">
    <source>
        <dbReference type="EMBL" id="MEN8639591.1"/>
    </source>
</evidence>
<name>A0ABV0DGG2_9PSED</name>